<dbReference type="EMBL" id="AP022586">
    <property type="protein sequence ID" value="BBY17426.1"/>
    <property type="molecule type" value="Genomic_DNA"/>
</dbReference>
<dbReference type="PANTHER" id="PTHR30011:SF32">
    <property type="entry name" value="CONSERVED PROTEIN"/>
    <property type="match status" value="1"/>
</dbReference>
<dbReference type="InterPro" id="IPR051260">
    <property type="entry name" value="Diverse_substr_monoxygenases"/>
</dbReference>
<sequence length="324" mass="34672">MKLGLRLPQRLGTDLKQDLVEAARTAEAAGYDSLWTYERLLFPNTPAEPYAGTNVAWPEHSRQAADPLAVLTAAAVATEHVRLGTSVLVAALHTPVQLAKALATIDQISGGRMVAGMSTGWSTDELQATGATRADRGRFLDETLDVFDAVWGPDPVTFRGPRVVIDDAWVLPKPVSRIPVLLGGGGSNLGRSTTSAAVQRIAKRADGWLPLLTTPGPAGAAELRGNWDRIRELAAGYGRDASRMEMVVVGNVTFTDRPAGPDRSAFVGTLDQIMDDVATAAEADADELIVDLNLQDWFTSTQQMLETAVQIRERFQPDGGGFVG</sequence>
<dbReference type="Proteomes" id="UP000466607">
    <property type="component" value="Chromosome"/>
</dbReference>
<evidence type="ECO:0000313" key="2">
    <source>
        <dbReference type="EMBL" id="BBY17426.1"/>
    </source>
</evidence>
<feature type="domain" description="Luciferase-like" evidence="1">
    <location>
        <begin position="16"/>
        <end position="263"/>
    </location>
</feature>
<gene>
    <name evidence="2" type="ORF">MLIT_30180</name>
</gene>
<organism evidence="2 3">
    <name type="scientific">Mycolicibacterium litorale</name>
    <dbReference type="NCBI Taxonomy" id="758802"/>
    <lineage>
        <taxon>Bacteria</taxon>
        <taxon>Bacillati</taxon>
        <taxon>Actinomycetota</taxon>
        <taxon>Actinomycetes</taxon>
        <taxon>Mycobacteriales</taxon>
        <taxon>Mycobacteriaceae</taxon>
        <taxon>Mycolicibacterium</taxon>
    </lineage>
</organism>
<protein>
    <submittedName>
        <fullName evidence="2">LLM class F420-dependent oxidoreductase</fullName>
    </submittedName>
</protein>
<dbReference type="PANTHER" id="PTHR30011">
    <property type="entry name" value="ALKANESULFONATE MONOOXYGENASE-RELATED"/>
    <property type="match status" value="1"/>
</dbReference>
<dbReference type="AlphaFoldDB" id="A0AAD1IMC3"/>
<dbReference type="NCBIfam" id="TIGR03619">
    <property type="entry name" value="F420_Rv2161c"/>
    <property type="match status" value="1"/>
</dbReference>
<evidence type="ECO:0000259" key="1">
    <source>
        <dbReference type="Pfam" id="PF00296"/>
    </source>
</evidence>
<dbReference type="GO" id="GO:0016705">
    <property type="term" value="F:oxidoreductase activity, acting on paired donors, with incorporation or reduction of molecular oxygen"/>
    <property type="evidence" value="ECO:0007669"/>
    <property type="project" value="InterPro"/>
</dbReference>
<proteinExistence type="predicted"/>
<dbReference type="RefSeq" id="WP_134054102.1">
    <property type="nucleotide sequence ID" value="NZ_AP022586.1"/>
</dbReference>
<evidence type="ECO:0000313" key="3">
    <source>
        <dbReference type="Proteomes" id="UP000466607"/>
    </source>
</evidence>
<dbReference type="InterPro" id="IPR019921">
    <property type="entry name" value="Lucif-like_OxRdtase_Rv2161c"/>
</dbReference>
<reference evidence="2 3" key="1">
    <citation type="journal article" date="2019" name="Emerg. Microbes Infect.">
        <title>Comprehensive subspecies identification of 175 nontuberculous mycobacteria species based on 7547 genomic profiles.</title>
        <authorList>
            <person name="Matsumoto Y."/>
            <person name="Kinjo T."/>
            <person name="Motooka D."/>
            <person name="Nabeya D."/>
            <person name="Jung N."/>
            <person name="Uechi K."/>
            <person name="Horii T."/>
            <person name="Iida T."/>
            <person name="Fujita J."/>
            <person name="Nakamura S."/>
        </authorList>
    </citation>
    <scope>NUCLEOTIDE SEQUENCE [LARGE SCALE GENOMIC DNA]</scope>
    <source>
        <strain evidence="2 3">JCM 17423</strain>
    </source>
</reference>
<dbReference type="InterPro" id="IPR011251">
    <property type="entry name" value="Luciferase-like_dom"/>
</dbReference>
<name>A0AAD1IMC3_9MYCO</name>
<dbReference type="InterPro" id="IPR036661">
    <property type="entry name" value="Luciferase-like_sf"/>
</dbReference>
<keyword evidence="3" id="KW-1185">Reference proteome</keyword>
<accession>A0AAD1IMC3</accession>
<dbReference type="Pfam" id="PF00296">
    <property type="entry name" value="Bac_luciferase"/>
    <property type="match status" value="1"/>
</dbReference>
<dbReference type="Gene3D" id="3.20.20.30">
    <property type="entry name" value="Luciferase-like domain"/>
    <property type="match status" value="1"/>
</dbReference>
<dbReference type="SUPFAM" id="SSF51679">
    <property type="entry name" value="Bacterial luciferase-like"/>
    <property type="match status" value="1"/>
</dbReference>